<evidence type="ECO:0000256" key="1">
    <source>
        <dbReference type="ARBA" id="ARBA00022460"/>
    </source>
</evidence>
<evidence type="ECO:0000313" key="4">
    <source>
        <dbReference type="EMBL" id="KAK4019061.1"/>
    </source>
</evidence>
<dbReference type="PRINTS" id="PR00947">
    <property type="entry name" value="CUTICLE"/>
</dbReference>
<accession>A0ABR0A1R4</accession>
<organism evidence="4 5">
    <name type="scientific">Daphnia magna</name>
    <dbReference type="NCBI Taxonomy" id="35525"/>
    <lineage>
        <taxon>Eukaryota</taxon>
        <taxon>Metazoa</taxon>
        <taxon>Ecdysozoa</taxon>
        <taxon>Arthropoda</taxon>
        <taxon>Crustacea</taxon>
        <taxon>Branchiopoda</taxon>
        <taxon>Diplostraca</taxon>
        <taxon>Cladocera</taxon>
        <taxon>Anomopoda</taxon>
        <taxon>Daphniidae</taxon>
        <taxon>Daphnia</taxon>
    </lineage>
</organism>
<evidence type="ECO:0000256" key="2">
    <source>
        <dbReference type="PROSITE-ProRule" id="PRU00497"/>
    </source>
</evidence>
<protein>
    <recommendedName>
        <fullName evidence="6">Endocuticle structural glycoprotein SgAbd-2</fullName>
    </recommendedName>
</protein>
<evidence type="ECO:0000313" key="5">
    <source>
        <dbReference type="Proteomes" id="UP001234178"/>
    </source>
</evidence>
<dbReference type="InterPro" id="IPR000618">
    <property type="entry name" value="Insect_cuticle"/>
</dbReference>
<dbReference type="Pfam" id="PF00379">
    <property type="entry name" value="Chitin_bind_4"/>
    <property type="match status" value="1"/>
</dbReference>
<comment type="caution">
    <text evidence="4">The sequence shown here is derived from an EMBL/GenBank/DDBJ whole genome shotgun (WGS) entry which is preliminary data.</text>
</comment>
<dbReference type="Proteomes" id="UP001234178">
    <property type="component" value="Unassembled WGS sequence"/>
</dbReference>
<evidence type="ECO:0008006" key="6">
    <source>
        <dbReference type="Google" id="ProtNLM"/>
    </source>
</evidence>
<keyword evidence="5" id="KW-1185">Reference proteome</keyword>
<sequence>MQYKNSRQDPTKARQSSSSFQQTSSSTNSPQTSIMKLLIVVALFAAASANVLQNPWPFTVVTRDTKTDAEVKPVAILRSTNDLKEDGSWKHSFASEDGIQVEASGFQKRLGPKPEDVGAVSRGSYSYVTPEGVVLTVNWTADENGFQAKGDHLPVAPPMPEHVVKMLADLRAAGRL</sequence>
<proteinExistence type="predicted"/>
<evidence type="ECO:0000256" key="3">
    <source>
        <dbReference type="SAM" id="MobiDB-lite"/>
    </source>
</evidence>
<dbReference type="PANTHER" id="PTHR10380">
    <property type="entry name" value="CUTICLE PROTEIN"/>
    <property type="match status" value="1"/>
</dbReference>
<dbReference type="InterPro" id="IPR050468">
    <property type="entry name" value="Cuticle_Struct_Prot"/>
</dbReference>
<dbReference type="PROSITE" id="PS51155">
    <property type="entry name" value="CHIT_BIND_RR_2"/>
    <property type="match status" value="1"/>
</dbReference>
<dbReference type="PANTHER" id="PTHR10380:SF173">
    <property type="entry name" value="CUTICULAR PROTEIN 47EF, ISOFORM C-RELATED"/>
    <property type="match status" value="1"/>
</dbReference>
<feature type="compositionally biased region" description="Low complexity" evidence="3">
    <location>
        <begin position="15"/>
        <end position="29"/>
    </location>
</feature>
<dbReference type="EMBL" id="JAOYFB010000036">
    <property type="protein sequence ID" value="KAK4019061.1"/>
    <property type="molecule type" value="Genomic_DNA"/>
</dbReference>
<feature type="compositionally biased region" description="Basic and acidic residues" evidence="3">
    <location>
        <begin position="1"/>
        <end position="12"/>
    </location>
</feature>
<reference evidence="4 5" key="1">
    <citation type="journal article" date="2023" name="Nucleic Acids Res.">
        <title>The hologenome of Daphnia magna reveals possible DNA methylation and microbiome-mediated evolution of the host genome.</title>
        <authorList>
            <person name="Chaturvedi A."/>
            <person name="Li X."/>
            <person name="Dhandapani V."/>
            <person name="Marshall H."/>
            <person name="Kissane S."/>
            <person name="Cuenca-Cambronero M."/>
            <person name="Asole G."/>
            <person name="Calvet F."/>
            <person name="Ruiz-Romero M."/>
            <person name="Marangio P."/>
            <person name="Guigo R."/>
            <person name="Rago D."/>
            <person name="Mirbahai L."/>
            <person name="Eastwood N."/>
            <person name="Colbourne J.K."/>
            <person name="Zhou J."/>
            <person name="Mallon E."/>
            <person name="Orsini L."/>
        </authorList>
    </citation>
    <scope>NUCLEOTIDE SEQUENCE [LARGE SCALE GENOMIC DNA]</scope>
    <source>
        <strain evidence="4">LRV0_1</strain>
    </source>
</reference>
<feature type="region of interest" description="Disordered" evidence="3">
    <location>
        <begin position="1"/>
        <end position="29"/>
    </location>
</feature>
<name>A0ABR0A1R4_9CRUS</name>
<gene>
    <name evidence="4" type="ORF">OUZ56_001092</name>
</gene>
<keyword evidence="1 2" id="KW-0193">Cuticle</keyword>